<evidence type="ECO:0000313" key="1">
    <source>
        <dbReference type="EMBL" id="KAI7755038.1"/>
    </source>
</evidence>
<protein>
    <submittedName>
        <fullName evidence="1">Uncharacterized protein</fullName>
    </submittedName>
</protein>
<evidence type="ECO:0000313" key="2">
    <source>
        <dbReference type="Proteomes" id="UP001206925"/>
    </source>
</evidence>
<name>A0AAD5GXA4_AMBAR</name>
<dbReference type="Proteomes" id="UP001206925">
    <property type="component" value="Unassembled WGS sequence"/>
</dbReference>
<gene>
    <name evidence="1" type="ORF">M8C21_026133</name>
</gene>
<feature type="non-terminal residue" evidence="1">
    <location>
        <position position="66"/>
    </location>
</feature>
<keyword evidence="2" id="KW-1185">Reference proteome</keyword>
<dbReference type="AlphaFoldDB" id="A0AAD5GXA4"/>
<comment type="caution">
    <text evidence="1">The sequence shown here is derived from an EMBL/GenBank/DDBJ whole genome shotgun (WGS) entry which is preliminary data.</text>
</comment>
<sequence>HRSVTVIDPWLWCILRPKLYLSLFRRKTNLNMGRRSCDGDEQNSSYFPNWYSSQVATTVKAKKDHT</sequence>
<proteinExistence type="predicted"/>
<accession>A0AAD5GXA4</accession>
<dbReference type="EMBL" id="JAMZMK010002032">
    <property type="protein sequence ID" value="KAI7755038.1"/>
    <property type="molecule type" value="Genomic_DNA"/>
</dbReference>
<reference evidence="1" key="1">
    <citation type="submission" date="2022-06" db="EMBL/GenBank/DDBJ databases">
        <title>Uncovering the hologenomic basis of an extraordinary plant invasion.</title>
        <authorList>
            <person name="Bieker V.C."/>
            <person name="Martin M.D."/>
            <person name="Gilbert T."/>
            <person name="Hodgins K."/>
            <person name="Battlay P."/>
            <person name="Petersen B."/>
            <person name="Wilson J."/>
        </authorList>
    </citation>
    <scope>NUCLEOTIDE SEQUENCE</scope>
    <source>
        <strain evidence="1">AA19_3_7</strain>
        <tissue evidence="1">Leaf</tissue>
    </source>
</reference>
<organism evidence="1 2">
    <name type="scientific">Ambrosia artemisiifolia</name>
    <name type="common">Common ragweed</name>
    <dbReference type="NCBI Taxonomy" id="4212"/>
    <lineage>
        <taxon>Eukaryota</taxon>
        <taxon>Viridiplantae</taxon>
        <taxon>Streptophyta</taxon>
        <taxon>Embryophyta</taxon>
        <taxon>Tracheophyta</taxon>
        <taxon>Spermatophyta</taxon>
        <taxon>Magnoliopsida</taxon>
        <taxon>eudicotyledons</taxon>
        <taxon>Gunneridae</taxon>
        <taxon>Pentapetalae</taxon>
        <taxon>asterids</taxon>
        <taxon>campanulids</taxon>
        <taxon>Asterales</taxon>
        <taxon>Asteraceae</taxon>
        <taxon>Asteroideae</taxon>
        <taxon>Heliantheae alliance</taxon>
        <taxon>Heliantheae</taxon>
        <taxon>Ambrosia</taxon>
    </lineage>
</organism>